<dbReference type="InterPro" id="IPR036113">
    <property type="entry name" value="Asp/Glu-ADT_sf_sub_c"/>
</dbReference>
<comment type="caution">
    <text evidence="2">The sequence shown here is derived from an EMBL/GenBank/DDBJ whole genome shotgun (WGS) entry which is preliminary data.</text>
</comment>
<dbReference type="SUPFAM" id="SSF141000">
    <property type="entry name" value="Glu-tRNAGln amidotransferase C subunit"/>
    <property type="match status" value="1"/>
</dbReference>
<dbReference type="Pfam" id="PF02686">
    <property type="entry name" value="GatC"/>
    <property type="match status" value="1"/>
</dbReference>
<evidence type="ECO:0000256" key="1">
    <source>
        <dbReference type="ARBA" id="ARBA00014426"/>
    </source>
</evidence>
<dbReference type="NCBIfam" id="TIGR00135">
    <property type="entry name" value="gatC"/>
    <property type="match status" value="1"/>
</dbReference>
<evidence type="ECO:0000313" key="2">
    <source>
        <dbReference type="EMBL" id="PPE03843.1"/>
    </source>
</evidence>
<dbReference type="PANTHER" id="PTHR15004:SF0">
    <property type="entry name" value="GLUTAMYL-TRNA(GLN) AMIDOTRANSFERASE SUBUNIT C, MITOCHONDRIAL"/>
    <property type="match status" value="1"/>
</dbReference>
<sequence length="93" mass="10559">MVDLEDITKVAKLAKIRLTQEEIKKFSKDLAQVFEWAEQLDQVCLQNHSQLPTRFCPMVADVPSASVDVQIVLSNAPERHQDYFVVPSVLGDF</sequence>
<dbReference type="PANTHER" id="PTHR15004">
    <property type="entry name" value="GLUTAMYL-TRNA(GLN) AMIDOTRANSFERASE SUBUNIT C, MITOCHONDRIAL"/>
    <property type="match status" value="1"/>
</dbReference>
<dbReference type="GO" id="GO:0006450">
    <property type="term" value="P:regulation of translational fidelity"/>
    <property type="evidence" value="ECO:0007669"/>
    <property type="project" value="InterPro"/>
</dbReference>
<dbReference type="Gene3D" id="1.10.20.60">
    <property type="entry name" value="Glu-tRNAGln amidotransferase C subunit, N-terminal domain"/>
    <property type="match status" value="1"/>
</dbReference>
<keyword evidence="2" id="KW-0808">Transferase</keyword>
<dbReference type="GO" id="GO:0070681">
    <property type="term" value="P:glutaminyl-tRNAGln biosynthesis via transamidation"/>
    <property type="evidence" value="ECO:0007669"/>
    <property type="project" value="TreeGrafter"/>
</dbReference>
<name>A0A2S5R977_9PROT</name>
<protein>
    <recommendedName>
        <fullName evidence="1">Glutamyl-tRNA(Gln) amidotransferase subunit C</fullName>
    </recommendedName>
</protein>
<dbReference type="RefSeq" id="WP_104206684.1">
    <property type="nucleotide sequence ID" value="NZ_PHHC01000080.1"/>
</dbReference>
<dbReference type="EMBL" id="PHHC01000080">
    <property type="protein sequence ID" value="PPE03843.1"/>
    <property type="molecule type" value="Genomic_DNA"/>
</dbReference>
<keyword evidence="3" id="KW-1185">Reference proteome</keyword>
<gene>
    <name evidence="2" type="ORF">HCUR_00620</name>
</gene>
<dbReference type="Proteomes" id="UP000239425">
    <property type="component" value="Unassembled WGS sequence"/>
</dbReference>
<evidence type="ECO:0000313" key="3">
    <source>
        <dbReference type="Proteomes" id="UP000239425"/>
    </source>
</evidence>
<dbReference type="OrthoDB" id="9794326at2"/>
<reference evidence="2 3" key="1">
    <citation type="submission" date="2017-11" db="EMBL/GenBank/DDBJ databases">
        <title>Comparative genomic analysis of Holospora spp., intranuclear symbionts of paramecia.</title>
        <authorList>
            <person name="Garushyants S.K."/>
            <person name="Beliavskaya A."/>
            <person name="Malko D.B."/>
            <person name="Logacheva M.D."/>
            <person name="Rautian M.S."/>
            <person name="Gelfand M.S."/>
        </authorList>
    </citation>
    <scope>NUCLEOTIDE SEQUENCE [LARGE SCALE GENOMIC DNA]</scope>
    <source>
        <strain evidence="3">02AZ16</strain>
    </source>
</reference>
<organism evidence="2 3">
    <name type="scientific">Holospora curviuscula</name>
    <dbReference type="NCBI Taxonomy" id="1082868"/>
    <lineage>
        <taxon>Bacteria</taxon>
        <taxon>Pseudomonadati</taxon>
        <taxon>Pseudomonadota</taxon>
        <taxon>Alphaproteobacteria</taxon>
        <taxon>Holosporales</taxon>
        <taxon>Holosporaceae</taxon>
        <taxon>Holospora</taxon>
    </lineage>
</organism>
<accession>A0A2S5R977</accession>
<proteinExistence type="predicted"/>
<dbReference type="AlphaFoldDB" id="A0A2S5R977"/>
<dbReference type="InterPro" id="IPR003837">
    <property type="entry name" value="GatC"/>
</dbReference>
<dbReference type="GO" id="GO:0016740">
    <property type="term" value="F:transferase activity"/>
    <property type="evidence" value="ECO:0007669"/>
    <property type="project" value="UniProtKB-KW"/>
</dbReference>